<dbReference type="EMBL" id="CP018632">
    <property type="protein sequence ID" value="ASJ76526.1"/>
    <property type="molecule type" value="Genomic_DNA"/>
</dbReference>
<gene>
    <name evidence="1" type="ORF">IMCC3135_32405</name>
</gene>
<name>A0A2Z2NYK3_9GAMM</name>
<dbReference type="KEGG" id="gai:IMCC3135_32405"/>
<reference evidence="1 2" key="1">
    <citation type="submission" date="2016-12" db="EMBL/GenBank/DDBJ databases">
        <authorList>
            <person name="Song W.-J."/>
            <person name="Kurnit D.M."/>
        </authorList>
    </citation>
    <scope>NUCLEOTIDE SEQUENCE [LARGE SCALE GENOMIC DNA]</scope>
    <source>
        <strain evidence="1 2">IMCC3135</strain>
    </source>
</reference>
<accession>A0A2Z2NYK3</accession>
<dbReference type="AlphaFoldDB" id="A0A2Z2NYK3"/>
<protein>
    <submittedName>
        <fullName evidence="1">Uncharacterized protein</fullName>
    </submittedName>
</protein>
<dbReference type="OrthoDB" id="5525774at2"/>
<dbReference type="RefSeq" id="WP_088921291.1">
    <property type="nucleotide sequence ID" value="NZ_CP018632.1"/>
</dbReference>
<sequence>MPDESKDKKRKGKKEAQLVIRLDKDLRDSFVAACQDVDTSASREIRRFMKQFLVRYEKGEIE</sequence>
<keyword evidence="2" id="KW-1185">Reference proteome</keyword>
<dbReference type="Proteomes" id="UP000250079">
    <property type="component" value="Chromosome"/>
</dbReference>
<evidence type="ECO:0000313" key="2">
    <source>
        <dbReference type="Proteomes" id="UP000250079"/>
    </source>
</evidence>
<evidence type="ECO:0000313" key="1">
    <source>
        <dbReference type="EMBL" id="ASJ76526.1"/>
    </source>
</evidence>
<proteinExistence type="predicted"/>
<organism evidence="1 2">
    <name type="scientific">Granulosicoccus antarcticus IMCC3135</name>
    <dbReference type="NCBI Taxonomy" id="1192854"/>
    <lineage>
        <taxon>Bacteria</taxon>
        <taxon>Pseudomonadati</taxon>
        <taxon>Pseudomonadota</taxon>
        <taxon>Gammaproteobacteria</taxon>
        <taxon>Chromatiales</taxon>
        <taxon>Granulosicoccaceae</taxon>
        <taxon>Granulosicoccus</taxon>
    </lineage>
</organism>